<keyword evidence="2" id="KW-1185">Reference proteome</keyword>
<dbReference type="Proteomes" id="UP000626092">
    <property type="component" value="Unassembled WGS sequence"/>
</dbReference>
<accession>A0A834LCT8</accession>
<comment type="caution">
    <text evidence="1">The sequence shown here is derived from an EMBL/GenBank/DDBJ whole genome shotgun (WGS) entry which is preliminary data.</text>
</comment>
<organism evidence="1 2">
    <name type="scientific">Rhododendron simsii</name>
    <name type="common">Sims's rhododendron</name>
    <dbReference type="NCBI Taxonomy" id="118357"/>
    <lineage>
        <taxon>Eukaryota</taxon>
        <taxon>Viridiplantae</taxon>
        <taxon>Streptophyta</taxon>
        <taxon>Embryophyta</taxon>
        <taxon>Tracheophyta</taxon>
        <taxon>Spermatophyta</taxon>
        <taxon>Magnoliopsida</taxon>
        <taxon>eudicotyledons</taxon>
        <taxon>Gunneridae</taxon>
        <taxon>Pentapetalae</taxon>
        <taxon>asterids</taxon>
        <taxon>Ericales</taxon>
        <taxon>Ericaceae</taxon>
        <taxon>Ericoideae</taxon>
        <taxon>Rhodoreae</taxon>
        <taxon>Rhododendron</taxon>
    </lineage>
</organism>
<reference evidence="1" key="1">
    <citation type="submission" date="2019-11" db="EMBL/GenBank/DDBJ databases">
        <authorList>
            <person name="Liu Y."/>
            <person name="Hou J."/>
            <person name="Li T.-Q."/>
            <person name="Guan C.-H."/>
            <person name="Wu X."/>
            <person name="Wu H.-Z."/>
            <person name="Ling F."/>
            <person name="Zhang R."/>
            <person name="Shi X.-G."/>
            <person name="Ren J.-P."/>
            <person name="Chen E.-F."/>
            <person name="Sun J.-M."/>
        </authorList>
    </citation>
    <scope>NUCLEOTIDE SEQUENCE</scope>
    <source>
        <strain evidence="1">Adult_tree_wgs_1</strain>
        <tissue evidence="1">Leaves</tissue>
    </source>
</reference>
<name>A0A834LCT8_RHOSS</name>
<dbReference type="AlphaFoldDB" id="A0A834LCT8"/>
<evidence type="ECO:0000313" key="2">
    <source>
        <dbReference type="Proteomes" id="UP000626092"/>
    </source>
</evidence>
<dbReference type="OrthoDB" id="10313364at2759"/>
<gene>
    <name evidence="1" type="ORF">RHSIM_Rhsim10G0151400</name>
</gene>
<protein>
    <submittedName>
        <fullName evidence="1">Uncharacterized protein</fullName>
    </submittedName>
</protein>
<proteinExistence type="predicted"/>
<sequence length="72" mass="8575">MGLESIITNIPRGFTCLKDCLFVDGNRCRIVRWFELGYPVLRVTKDSMSHLQNTRRQNKMELDRLSEPWLYL</sequence>
<evidence type="ECO:0000313" key="1">
    <source>
        <dbReference type="EMBL" id="KAF7129977.1"/>
    </source>
</evidence>
<dbReference type="EMBL" id="WJXA01000010">
    <property type="protein sequence ID" value="KAF7129977.1"/>
    <property type="molecule type" value="Genomic_DNA"/>
</dbReference>